<protein>
    <recommendedName>
        <fullName evidence="2">Zona occludens toxin N-terminal domain-containing protein</fullName>
    </recommendedName>
</protein>
<name>A0A9Q9J6V0_RAOOR</name>
<dbReference type="InterPro" id="IPR027417">
    <property type="entry name" value="P-loop_NTPase"/>
</dbReference>
<evidence type="ECO:0000256" key="1">
    <source>
        <dbReference type="SAM" id="Phobius"/>
    </source>
</evidence>
<evidence type="ECO:0000259" key="2">
    <source>
        <dbReference type="Pfam" id="PF05707"/>
    </source>
</evidence>
<feature type="transmembrane region" description="Helical" evidence="1">
    <location>
        <begin position="225"/>
        <end position="245"/>
    </location>
</feature>
<accession>A0A9Q9J6V0</accession>
<sequence length="343" mass="38909">MPITAYVGVPRSGKSYEVVKSVIIAAVASGRRVVSNIYGLNEDKIKAYILKNYKNVKPEQLGVLVLVDNATCVNENFLPSMENMDTFCKAGDLVIIDEVWRVWGSDKDIPKNHRSFIAEHGHFVHPETGVMSDLVVINQTVSDIPRFIKARIETTFRMQRLVALGLNKRYRVDVFQGVKLTKSNRTNYYQERYRKEIFELYQSVQGSNPVESKTDKRQSIFSSKLILFSIFLIPVLIGVSGYYVYSFFNPSVKSTKNESTTANSNNALKMDKAVFIPSRPKLNISDNWRITGELSKNGSSYVILADRKGQLRLEPRSLFQFKDRMLQGEIDGVIVNYYSGGAQ</sequence>
<keyword evidence="1" id="KW-0812">Transmembrane</keyword>
<dbReference type="EMBL" id="CP104450">
    <property type="protein sequence ID" value="UXE36017.1"/>
    <property type="molecule type" value="Genomic_DNA"/>
</dbReference>
<dbReference type="InterPro" id="IPR008900">
    <property type="entry name" value="Zot_N"/>
</dbReference>
<reference evidence="3" key="1">
    <citation type="submission" date="2022-09" db="EMBL/GenBank/DDBJ databases">
        <title>Multidrug resistance Raoultella ornithinolytica Strain MQB_Silv_108.</title>
        <authorList>
            <person name="Quintela-Baluja M."/>
        </authorList>
    </citation>
    <scope>NUCLEOTIDE SEQUENCE</scope>
    <source>
        <strain evidence="3">MQB_Silv_108</strain>
    </source>
</reference>
<feature type="domain" description="Zona occludens toxin N-terminal" evidence="2">
    <location>
        <begin position="7"/>
        <end position="204"/>
    </location>
</feature>
<evidence type="ECO:0000313" key="3">
    <source>
        <dbReference type="EMBL" id="UXE36017.1"/>
    </source>
</evidence>
<dbReference type="AlphaFoldDB" id="A0A9Q9J6V0"/>
<organism evidence="3 4">
    <name type="scientific">Raoultella ornithinolytica</name>
    <name type="common">Klebsiella ornithinolytica</name>
    <dbReference type="NCBI Taxonomy" id="54291"/>
    <lineage>
        <taxon>Bacteria</taxon>
        <taxon>Pseudomonadati</taxon>
        <taxon>Pseudomonadota</taxon>
        <taxon>Gammaproteobacteria</taxon>
        <taxon>Enterobacterales</taxon>
        <taxon>Enterobacteriaceae</taxon>
        <taxon>Klebsiella/Raoultella group</taxon>
        <taxon>Raoultella</taxon>
    </lineage>
</organism>
<keyword evidence="1" id="KW-1133">Transmembrane helix</keyword>
<evidence type="ECO:0000313" key="4">
    <source>
        <dbReference type="Proteomes" id="UP001064206"/>
    </source>
</evidence>
<dbReference type="Proteomes" id="UP001064206">
    <property type="component" value="Chromosome"/>
</dbReference>
<keyword evidence="1" id="KW-0472">Membrane</keyword>
<proteinExistence type="predicted"/>
<dbReference type="RefSeq" id="WP_071570818.1">
    <property type="nucleotide sequence ID" value="NZ_CP104450.1"/>
</dbReference>
<gene>
    <name evidence="3" type="ORF">N2J37_15735</name>
</gene>
<dbReference type="Pfam" id="PF05707">
    <property type="entry name" value="Zot"/>
    <property type="match status" value="1"/>
</dbReference>
<dbReference type="Gene3D" id="3.40.50.300">
    <property type="entry name" value="P-loop containing nucleotide triphosphate hydrolases"/>
    <property type="match status" value="1"/>
</dbReference>